<dbReference type="EMBL" id="BDDM01000158">
    <property type="protein sequence ID" value="GAT78263.1"/>
    <property type="molecule type" value="Genomic_DNA"/>
</dbReference>
<feature type="modified residue" description="4-aspartylphosphate" evidence="4">
    <location>
        <position position="761"/>
    </location>
</feature>
<dbReference type="RefSeq" id="WP_065433673.1">
    <property type="nucleotide sequence ID" value="NZ_BDDM01000158.1"/>
</dbReference>
<dbReference type="PANTHER" id="PTHR43065:SF42">
    <property type="entry name" value="TWO-COMPONENT SENSOR PPRA"/>
    <property type="match status" value="1"/>
</dbReference>
<dbReference type="CDD" id="cd00082">
    <property type="entry name" value="HisKA"/>
    <property type="match status" value="1"/>
</dbReference>
<feature type="domain" description="Histidine kinase" evidence="6">
    <location>
        <begin position="447"/>
        <end position="680"/>
    </location>
</feature>
<evidence type="ECO:0000256" key="2">
    <source>
        <dbReference type="ARBA" id="ARBA00012438"/>
    </source>
</evidence>
<dbReference type="SMART" id="SM00448">
    <property type="entry name" value="REC"/>
    <property type="match status" value="1"/>
</dbReference>
<evidence type="ECO:0000256" key="4">
    <source>
        <dbReference type="PROSITE-ProRule" id="PRU00169"/>
    </source>
</evidence>
<dbReference type="Gene3D" id="1.10.287.130">
    <property type="match status" value="1"/>
</dbReference>
<dbReference type="Gene3D" id="3.40.50.2300">
    <property type="match status" value="1"/>
</dbReference>
<dbReference type="PANTHER" id="PTHR43065">
    <property type="entry name" value="SENSOR HISTIDINE KINASE"/>
    <property type="match status" value="1"/>
</dbReference>
<protein>
    <recommendedName>
        <fullName evidence="2">histidine kinase</fullName>
        <ecNumber evidence="2">2.7.13.3</ecNumber>
    </recommendedName>
</protein>
<dbReference type="InterPro" id="IPR036890">
    <property type="entry name" value="HATPase_C_sf"/>
</dbReference>
<dbReference type="Proteomes" id="UP000092731">
    <property type="component" value="Unassembled WGS sequence"/>
</dbReference>
<comment type="catalytic activity">
    <reaction evidence="1">
        <text>ATP + protein L-histidine = ADP + protein N-phospho-L-histidine.</text>
        <dbReference type="EC" id="2.7.13.3"/>
    </reaction>
</comment>
<keyword evidence="5" id="KW-0472">Membrane</keyword>
<dbReference type="SUPFAM" id="SSF55874">
    <property type="entry name" value="ATPase domain of HSP90 chaperone/DNA topoisomerase II/histidine kinase"/>
    <property type="match status" value="1"/>
</dbReference>
<dbReference type="Pfam" id="PF00072">
    <property type="entry name" value="Response_reg"/>
    <property type="match status" value="1"/>
</dbReference>
<dbReference type="InterPro" id="IPR005467">
    <property type="entry name" value="His_kinase_dom"/>
</dbReference>
<dbReference type="InterPro" id="IPR011006">
    <property type="entry name" value="CheY-like_superfamily"/>
</dbReference>
<evidence type="ECO:0000256" key="3">
    <source>
        <dbReference type="ARBA" id="ARBA00022553"/>
    </source>
</evidence>
<reference evidence="9" key="1">
    <citation type="submission" date="2016-05" db="EMBL/GenBank/DDBJ databases">
        <title>Draft genome sequences of four strains of Ehrlichia ruminantium, a tick-borne pathogen of ruminants, isolated from Zimbabwe, The Gambia and Ghana.</title>
        <authorList>
            <person name="Nakao R."/>
            <person name="Jongejan F."/>
            <person name="Sugimoto C."/>
        </authorList>
    </citation>
    <scope>NUCLEOTIDE SEQUENCE [LARGE SCALE GENOMIC DNA]</scope>
    <source>
        <strain evidence="9">Pokoase 417</strain>
    </source>
</reference>
<evidence type="ECO:0000256" key="1">
    <source>
        <dbReference type="ARBA" id="ARBA00000085"/>
    </source>
</evidence>
<dbReference type="InterPro" id="IPR003594">
    <property type="entry name" value="HATPase_dom"/>
</dbReference>
<comment type="caution">
    <text evidence="8">The sequence shown here is derived from an EMBL/GenBank/DDBJ whole genome shotgun (WGS) entry which is preliminary data.</text>
</comment>
<evidence type="ECO:0000313" key="9">
    <source>
        <dbReference type="Proteomes" id="UP000092731"/>
    </source>
</evidence>
<keyword evidence="3 4" id="KW-0597">Phosphoprotein</keyword>
<accession>A0A170SR92</accession>
<organism evidence="8 9">
    <name type="scientific">Ehrlichia ruminantium</name>
    <name type="common">heartwater rickettsia</name>
    <name type="synonym">Cowdria ruminantium</name>
    <dbReference type="NCBI Taxonomy" id="779"/>
    <lineage>
        <taxon>Bacteria</taxon>
        <taxon>Pseudomonadati</taxon>
        <taxon>Pseudomonadota</taxon>
        <taxon>Alphaproteobacteria</taxon>
        <taxon>Rickettsiales</taxon>
        <taxon>Anaplasmataceae</taxon>
        <taxon>Ehrlichia</taxon>
    </lineage>
</organism>
<gene>
    <name evidence="8" type="primary">virA</name>
    <name evidence="8" type="ORF">EHRUM3_04770</name>
</gene>
<dbReference type="FunFam" id="1.10.287.130:FF:000037">
    <property type="entry name" value="Hybrid sensor histidine kinase/response regulator"/>
    <property type="match status" value="1"/>
</dbReference>
<feature type="transmembrane region" description="Helical" evidence="5">
    <location>
        <begin position="52"/>
        <end position="71"/>
    </location>
</feature>
<dbReference type="PROSITE" id="PS50110">
    <property type="entry name" value="RESPONSE_REGULATORY"/>
    <property type="match status" value="1"/>
</dbReference>
<dbReference type="EC" id="2.7.13.3" evidence="2"/>
<dbReference type="InterPro" id="IPR001789">
    <property type="entry name" value="Sig_transdc_resp-reg_receiver"/>
</dbReference>
<dbReference type="GO" id="GO:0000155">
    <property type="term" value="F:phosphorelay sensor kinase activity"/>
    <property type="evidence" value="ECO:0007669"/>
    <property type="project" value="InterPro"/>
</dbReference>
<dbReference type="SMART" id="SM00388">
    <property type="entry name" value="HisKA"/>
    <property type="match status" value="1"/>
</dbReference>
<sequence>MKKRHTDNTIHNNKVDFVIRRYGLSVAKLSIFLIIPLLFILVLYVFNIYDSYINIIINCIFTSISILAISIQIKQYLRTIASIEYQNMIFANALNHNTEFCLIIKNNGEIVYADARFYERFIKNQDKKLDLPTILKLGNISNQEIELFNNALKNKSSIHTYFSLNTKNKTSNFTLILDPVVENPEIEVNCTKITNLFFTPIARPQEYFVLKAVKISKEQVYERLIQEHCVGAYLLNSRGVILHSNNSFLKMLELDFIENGATFTNFLVKSYNKEKTTDSNIVNLLTATGIKFKAYISQVAFYDKNNQSYIYGFLTPINSGIHDYHLHPCFMEAPIAILQCNTDGKIIKSNNTLKRLVKHNKEYIYDYVLPSYNKKIKKYLENNIVKDLSLEAQLHNNSYVKIYFNKFIHNNDMLIICYIIDSKDRKNLEIQLEQSQKMQAIGQLAGGIAHDFNNILTAIIGFCDLLLIKHSTTDPSFSDIMQIKQNANRATNLIKQLLAFSRKQTLQPKILDINNIIADLIHMSNMIKRLINESIELKIQYEQNINLIKADLCQLEQVIINLVVNARSAMETGGQLTIKTYNIKADALKVLLKDMFSPDKEQIEDGEYVAIEISDTGHGMEEKVMKKIFDPFFSTKKTTEGIGLGLSTVYGIVKQTDGYIYVTSTIGIGTTFIILLPTVHLLHNINNTNLESNQDSEYIGAVTQEINNTTKNILLIEDEDPVRIFATKALVKKGFNVIDINCGDKAIDIIKNQNIDIVISDVVMPKISGPEIIDQILKIQPNIKVIFISGYAEEVFNKHSNIDASKINFLSKPFTLKQLTEKVSEILGSFT</sequence>
<keyword evidence="5" id="KW-1133">Transmembrane helix</keyword>
<keyword evidence="8" id="KW-0808">Transferase</keyword>
<dbReference type="InterPro" id="IPR004358">
    <property type="entry name" value="Sig_transdc_His_kin-like_C"/>
</dbReference>
<feature type="domain" description="Response regulatory" evidence="7">
    <location>
        <begin position="712"/>
        <end position="827"/>
    </location>
</feature>
<keyword evidence="5" id="KW-0812">Transmembrane</keyword>
<evidence type="ECO:0000313" key="8">
    <source>
        <dbReference type="EMBL" id="GAT78263.1"/>
    </source>
</evidence>
<name>A0A170SR92_EHRRU</name>
<feature type="transmembrane region" description="Helical" evidence="5">
    <location>
        <begin position="659"/>
        <end position="682"/>
    </location>
</feature>
<keyword evidence="8" id="KW-0418">Kinase</keyword>
<dbReference type="PROSITE" id="PS50109">
    <property type="entry name" value="HIS_KIN"/>
    <property type="match status" value="1"/>
</dbReference>
<dbReference type="Pfam" id="PF00512">
    <property type="entry name" value="HisKA"/>
    <property type="match status" value="1"/>
</dbReference>
<dbReference type="Gene3D" id="3.30.565.10">
    <property type="entry name" value="Histidine kinase-like ATPase, C-terminal domain"/>
    <property type="match status" value="1"/>
</dbReference>
<proteinExistence type="predicted"/>
<dbReference type="InterPro" id="IPR036097">
    <property type="entry name" value="HisK_dim/P_sf"/>
</dbReference>
<dbReference type="InterPro" id="IPR003661">
    <property type="entry name" value="HisK_dim/P_dom"/>
</dbReference>
<feature type="transmembrane region" description="Helical" evidence="5">
    <location>
        <begin position="21"/>
        <end position="46"/>
    </location>
</feature>
<evidence type="ECO:0000259" key="6">
    <source>
        <dbReference type="PROSITE" id="PS50109"/>
    </source>
</evidence>
<dbReference type="PRINTS" id="PR00344">
    <property type="entry name" value="BCTRLSENSOR"/>
</dbReference>
<dbReference type="AlphaFoldDB" id="A0A170SR92"/>
<dbReference type="SUPFAM" id="SSF47384">
    <property type="entry name" value="Homodimeric domain of signal transducing histidine kinase"/>
    <property type="match status" value="1"/>
</dbReference>
<evidence type="ECO:0000256" key="5">
    <source>
        <dbReference type="SAM" id="Phobius"/>
    </source>
</evidence>
<dbReference type="Pfam" id="PF02518">
    <property type="entry name" value="HATPase_c"/>
    <property type="match status" value="1"/>
</dbReference>
<evidence type="ECO:0000259" key="7">
    <source>
        <dbReference type="PROSITE" id="PS50110"/>
    </source>
</evidence>
<dbReference type="SUPFAM" id="SSF52172">
    <property type="entry name" value="CheY-like"/>
    <property type="match status" value="1"/>
</dbReference>
<dbReference type="SMART" id="SM00387">
    <property type="entry name" value="HATPase_c"/>
    <property type="match status" value="1"/>
</dbReference>